<dbReference type="PANTHER" id="PTHR31727">
    <property type="entry name" value="OLEOYL-ACYL CARRIER PROTEIN THIOESTERASE 1, CHLOROPLASTIC"/>
    <property type="match status" value="1"/>
</dbReference>
<dbReference type="PANTHER" id="PTHR31727:SF6">
    <property type="entry name" value="OLEOYL-ACYL CARRIER PROTEIN THIOESTERASE 1, CHLOROPLASTIC"/>
    <property type="match status" value="1"/>
</dbReference>
<protein>
    <submittedName>
        <fullName evidence="4">Acyl-CoA thioesterase</fullName>
    </submittedName>
</protein>
<comment type="caution">
    <text evidence="4">The sequence shown here is derived from an EMBL/GenBank/DDBJ whole genome shotgun (WGS) entry which is preliminary data.</text>
</comment>
<dbReference type="Pfam" id="PF01643">
    <property type="entry name" value="Acyl-ACP_TE"/>
    <property type="match status" value="1"/>
</dbReference>
<dbReference type="EMBL" id="JAKGTH010000007">
    <property type="protein sequence ID" value="MCF4101213.1"/>
    <property type="molecule type" value="Genomic_DNA"/>
</dbReference>
<evidence type="ECO:0000313" key="5">
    <source>
        <dbReference type="Proteomes" id="UP001179363"/>
    </source>
</evidence>
<comment type="similarity">
    <text evidence="1">Belongs to the acyl-ACP thioesterase family.</text>
</comment>
<dbReference type="Gene3D" id="3.10.129.10">
    <property type="entry name" value="Hotdog Thioesterase"/>
    <property type="match status" value="1"/>
</dbReference>
<name>A0ABS9EEC5_9FLAO</name>
<feature type="domain" description="Acyl-ACP thioesterase N-terminal hotdog" evidence="3">
    <location>
        <begin position="7"/>
        <end position="130"/>
    </location>
</feature>
<keyword evidence="5" id="KW-1185">Reference proteome</keyword>
<sequence length="134" mass="16054">MSFTPEIFEQSIKVSKEDLDENEHVNNVRYVQWIQDIAKAHWETRADAVIQENYFWVVIRHEIDYKQQAFLDDELLIQTFVAEHTHVTSQRMVNILNKKTRKVLIQAKSTWCLMDSKTKKPVKISEELLRVFYK</sequence>
<evidence type="ECO:0000313" key="4">
    <source>
        <dbReference type="EMBL" id="MCF4101213.1"/>
    </source>
</evidence>
<dbReference type="RefSeq" id="WP_236133363.1">
    <property type="nucleotide sequence ID" value="NZ_JAKGTH010000007.1"/>
</dbReference>
<proteinExistence type="inferred from homology"/>
<gene>
    <name evidence="4" type="ORF">L1I30_06015</name>
</gene>
<accession>A0ABS9EEC5</accession>
<dbReference type="InterPro" id="IPR029069">
    <property type="entry name" value="HotDog_dom_sf"/>
</dbReference>
<keyword evidence="2" id="KW-0809">Transit peptide</keyword>
<dbReference type="Proteomes" id="UP001179363">
    <property type="component" value="Unassembled WGS sequence"/>
</dbReference>
<reference evidence="4" key="1">
    <citation type="submission" date="2022-01" db="EMBL/GenBank/DDBJ databases">
        <title>Gillisia lutea sp. nov., isolated from marine plastic residues from the Malvarosa beach (Valencia, Spain).</title>
        <authorList>
            <person name="Vidal-Verdu A."/>
            <person name="Molina-Menor E."/>
            <person name="Satari L."/>
            <person name="Pascual J."/>
            <person name="Pereto J."/>
            <person name="Porcar M."/>
        </authorList>
    </citation>
    <scope>NUCLEOTIDE SEQUENCE</scope>
    <source>
        <strain evidence="4">M10.2A</strain>
    </source>
</reference>
<dbReference type="InterPro" id="IPR045023">
    <property type="entry name" value="FATA/B"/>
</dbReference>
<dbReference type="CDD" id="cd00586">
    <property type="entry name" value="4HBT"/>
    <property type="match status" value="1"/>
</dbReference>
<evidence type="ECO:0000256" key="2">
    <source>
        <dbReference type="ARBA" id="ARBA00022946"/>
    </source>
</evidence>
<dbReference type="InterPro" id="IPR002864">
    <property type="entry name" value="Acyl-ACP_thioesterase_NHD"/>
</dbReference>
<dbReference type="SUPFAM" id="SSF54637">
    <property type="entry name" value="Thioesterase/thiol ester dehydrase-isomerase"/>
    <property type="match status" value="1"/>
</dbReference>
<evidence type="ECO:0000259" key="3">
    <source>
        <dbReference type="Pfam" id="PF01643"/>
    </source>
</evidence>
<evidence type="ECO:0000256" key="1">
    <source>
        <dbReference type="ARBA" id="ARBA00006500"/>
    </source>
</evidence>
<organism evidence="4 5">
    <name type="scientific">Gillisia lutea</name>
    <dbReference type="NCBI Taxonomy" id="2909668"/>
    <lineage>
        <taxon>Bacteria</taxon>
        <taxon>Pseudomonadati</taxon>
        <taxon>Bacteroidota</taxon>
        <taxon>Flavobacteriia</taxon>
        <taxon>Flavobacteriales</taxon>
        <taxon>Flavobacteriaceae</taxon>
        <taxon>Gillisia</taxon>
    </lineage>
</organism>